<dbReference type="VEuPathDB" id="FungiDB:MELLADRAFT_106111"/>
<dbReference type="GeneID" id="18922809"/>
<dbReference type="InParanoid" id="F4RKF2"/>
<dbReference type="EMBL" id="GL883105">
    <property type="protein sequence ID" value="EGG07085.1"/>
    <property type="molecule type" value="Genomic_DNA"/>
</dbReference>
<evidence type="ECO:0000313" key="2">
    <source>
        <dbReference type="EMBL" id="EGG07085.1"/>
    </source>
</evidence>
<feature type="compositionally biased region" description="Basic residues" evidence="1">
    <location>
        <begin position="39"/>
        <end position="48"/>
    </location>
</feature>
<feature type="compositionally biased region" description="Polar residues" evidence="1">
    <location>
        <begin position="17"/>
        <end position="33"/>
    </location>
</feature>
<accession>F4RKF2</accession>
<evidence type="ECO:0000313" key="3">
    <source>
        <dbReference type="Proteomes" id="UP000001072"/>
    </source>
</evidence>
<gene>
    <name evidence="2" type="ORF">MELLADRAFT_106111</name>
</gene>
<proteinExistence type="predicted"/>
<protein>
    <submittedName>
        <fullName evidence="2">Uncharacterized protein</fullName>
    </submittedName>
</protein>
<dbReference type="KEGG" id="mlr:MELLADRAFT_106111"/>
<organism evidence="3">
    <name type="scientific">Melampsora larici-populina (strain 98AG31 / pathotype 3-4-7)</name>
    <name type="common">Poplar leaf rust fungus</name>
    <dbReference type="NCBI Taxonomy" id="747676"/>
    <lineage>
        <taxon>Eukaryota</taxon>
        <taxon>Fungi</taxon>
        <taxon>Dikarya</taxon>
        <taxon>Basidiomycota</taxon>
        <taxon>Pucciniomycotina</taxon>
        <taxon>Pucciniomycetes</taxon>
        <taxon>Pucciniales</taxon>
        <taxon>Melampsoraceae</taxon>
        <taxon>Melampsora</taxon>
    </lineage>
</organism>
<keyword evidence="3" id="KW-1185">Reference proteome</keyword>
<feature type="compositionally biased region" description="Basic and acidic residues" evidence="1">
    <location>
        <begin position="49"/>
        <end position="61"/>
    </location>
</feature>
<feature type="region of interest" description="Disordered" evidence="1">
    <location>
        <begin position="17"/>
        <end position="67"/>
    </location>
</feature>
<name>F4RKF2_MELLP</name>
<dbReference type="AlphaFoldDB" id="F4RKF2"/>
<reference evidence="3" key="1">
    <citation type="journal article" date="2011" name="Proc. Natl. Acad. Sci. U.S.A.">
        <title>Obligate biotrophy features unraveled by the genomic analysis of rust fungi.</title>
        <authorList>
            <person name="Duplessis S."/>
            <person name="Cuomo C.A."/>
            <person name="Lin Y.-C."/>
            <person name="Aerts A."/>
            <person name="Tisserant E."/>
            <person name="Veneault-Fourrey C."/>
            <person name="Joly D.L."/>
            <person name="Hacquard S."/>
            <person name="Amselem J."/>
            <person name="Cantarel B.L."/>
            <person name="Chiu R."/>
            <person name="Coutinho P.M."/>
            <person name="Feau N."/>
            <person name="Field M."/>
            <person name="Frey P."/>
            <person name="Gelhaye E."/>
            <person name="Goldberg J."/>
            <person name="Grabherr M.G."/>
            <person name="Kodira C.D."/>
            <person name="Kohler A."/>
            <person name="Kuees U."/>
            <person name="Lindquist E.A."/>
            <person name="Lucas S.M."/>
            <person name="Mago R."/>
            <person name="Mauceli E."/>
            <person name="Morin E."/>
            <person name="Murat C."/>
            <person name="Pangilinan J.L."/>
            <person name="Park R."/>
            <person name="Pearson M."/>
            <person name="Quesneville H."/>
            <person name="Rouhier N."/>
            <person name="Sakthikumar S."/>
            <person name="Salamov A.A."/>
            <person name="Schmutz J."/>
            <person name="Selles B."/>
            <person name="Shapiro H."/>
            <person name="Tanguay P."/>
            <person name="Tuskan G.A."/>
            <person name="Henrissat B."/>
            <person name="Van de Peer Y."/>
            <person name="Rouze P."/>
            <person name="Ellis J.G."/>
            <person name="Dodds P.N."/>
            <person name="Schein J.E."/>
            <person name="Zhong S."/>
            <person name="Hamelin R.C."/>
            <person name="Grigoriev I.V."/>
            <person name="Szabo L.J."/>
            <person name="Martin F."/>
        </authorList>
    </citation>
    <scope>NUCLEOTIDE SEQUENCE [LARGE SCALE GENOMIC DNA]</scope>
    <source>
        <strain evidence="3">98AG31 / pathotype 3-4-7</strain>
    </source>
</reference>
<sequence>MSAQNYANVLEGIEINNSDQGETNATQNTNMIQDEQVVRKTRSGAIHKKQQEEKETPETLKKKAGKKKKEKVVVGNETINEVQDQDITQVNDEDIDKLEYVDQTDTQEEEQIRDSNDVIGVVTGLDENQLTREKGNCKTYGKSTRLTQKTREIHRINPENKGNYRVDPK</sequence>
<dbReference type="Proteomes" id="UP000001072">
    <property type="component" value="Unassembled WGS sequence"/>
</dbReference>
<evidence type="ECO:0000256" key="1">
    <source>
        <dbReference type="SAM" id="MobiDB-lite"/>
    </source>
</evidence>
<dbReference type="HOGENOM" id="CLU_1578862_0_0_1"/>
<dbReference type="RefSeq" id="XP_007409527.1">
    <property type="nucleotide sequence ID" value="XM_007409465.1"/>
</dbReference>